<comment type="caution">
    <text evidence="5">The sequence shown here is derived from an EMBL/GenBank/DDBJ whole genome shotgun (WGS) entry which is preliminary data.</text>
</comment>
<dbReference type="InterPro" id="IPR028882">
    <property type="entry name" value="SDHAF2"/>
</dbReference>
<comment type="similarity">
    <text evidence="4">Belongs to the SDHAF2 family.</text>
</comment>
<evidence type="ECO:0000313" key="6">
    <source>
        <dbReference type="Proteomes" id="UP000295192"/>
    </source>
</evidence>
<comment type="subunit">
    <text evidence="4">Interacts with the flavoprotein subunit within the SDH catalytic dimer.</text>
</comment>
<dbReference type="InterPro" id="IPR036714">
    <property type="entry name" value="SDH_sf"/>
</dbReference>
<dbReference type="Pfam" id="PF03937">
    <property type="entry name" value="Sdh5"/>
    <property type="match status" value="1"/>
</dbReference>
<dbReference type="GO" id="GO:0006099">
    <property type="term" value="P:tricarboxylic acid cycle"/>
    <property type="evidence" value="ECO:0007669"/>
    <property type="project" value="TreeGrafter"/>
</dbReference>
<evidence type="ECO:0000256" key="2">
    <source>
        <dbReference type="ARBA" id="ARBA00023128"/>
    </source>
</evidence>
<dbReference type="SUPFAM" id="SSF109910">
    <property type="entry name" value="YgfY-like"/>
    <property type="match status" value="1"/>
</dbReference>
<evidence type="ECO:0000256" key="4">
    <source>
        <dbReference type="HAMAP-Rule" id="MF_03057"/>
    </source>
</evidence>
<reference evidence="5 6" key="1">
    <citation type="journal article" date="2019" name="J. Hered.">
        <title>An Improved Genome Assembly for Drosophila navojoa, the Basal Species in the mojavensis Cluster.</title>
        <authorList>
            <person name="Vanderlinde T."/>
            <person name="Dupim E.G."/>
            <person name="Nazario-Yepiz N.O."/>
            <person name="Carvalho A.B."/>
        </authorList>
    </citation>
    <scope>NUCLEOTIDE SEQUENCE [LARGE SCALE GENOMIC DNA]</scope>
    <source>
        <strain evidence="5">Navoj_Jal97</strain>
        <tissue evidence="5">Whole organism</tissue>
    </source>
</reference>
<name>A0A484BT51_DRONA</name>
<sequence length="157" mass="18565">MLSQLFRGRSLMVRSALLSRRCVSSESTSTKDDVIVDFEDPDLPLPEYPKRPDEPLETRKQRLMYQSRKRGMLENDLLLSTFAHKYLKDFNAEQTALYDDLINGVSNDWDIYYWATGVKQTPKEYDTEIMKLLKLHVDNAERVTRFRQPELTYYLKC</sequence>
<dbReference type="FunFam" id="1.10.150.250:FF:000002">
    <property type="entry name" value="Succinate dehydrogenase assembly factor 2, mitochondrial"/>
    <property type="match status" value="1"/>
</dbReference>
<accession>A0A484BT51</accession>
<organism evidence="5 6">
    <name type="scientific">Drosophila navojoa</name>
    <name type="common">Fruit fly</name>
    <dbReference type="NCBI Taxonomy" id="7232"/>
    <lineage>
        <taxon>Eukaryota</taxon>
        <taxon>Metazoa</taxon>
        <taxon>Ecdysozoa</taxon>
        <taxon>Arthropoda</taxon>
        <taxon>Hexapoda</taxon>
        <taxon>Insecta</taxon>
        <taxon>Pterygota</taxon>
        <taxon>Neoptera</taxon>
        <taxon>Endopterygota</taxon>
        <taxon>Diptera</taxon>
        <taxon>Brachycera</taxon>
        <taxon>Muscomorpha</taxon>
        <taxon>Ephydroidea</taxon>
        <taxon>Drosophilidae</taxon>
        <taxon>Drosophila</taxon>
    </lineage>
</organism>
<dbReference type="OrthoDB" id="284292at2759"/>
<dbReference type="PANTHER" id="PTHR12469:SF2">
    <property type="entry name" value="SUCCINATE DEHYDROGENASE ASSEMBLY FACTOR 2, MITOCHONDRIAL"/>
    <property type="match status" value="1"/>
</dbReference>
<dbReference type="GO" id="GO:0005759">
    <property type="term" value="C:mitochondrial matrix"/>
    <property type="evidence" value="ECO:0007669"/>
    <property type="project" value="UniProtKB-SubCell"/>
</dbReference>
<keyword evidence="3 4" id="KW-0143">Chaperone</keyword>
<gene>
    <name evidence="5" type="ORF">AWZ03_002408</name>
</gene>
<dbReference type="EMBL" id="LSRL02000011">
    <property type="protein sequence ID" value="TDG51045.1"/>
    <property type="molecule type" value="Genomic_DNA"/>
</dbReference>
<dbReference type="GO" id="GO:0006121">
    <property type="term" value="P:mitochondrial electron transport, succinate to ubiquinone"/>
    <property type="evidence" value="ECO:0007669"/>
    <property type="project" value="UniProtKB-UniRule"/>
</dbReference>
<dbReference type="Gene3D" id="1.10.150.250">
    <property type="entry name" value="Flavinator of succinate dehydrogenase"/>
    <property type="match status" value="1"/>
</dbReference>
<dbReference type="OMA" id="TFAGKYL"/>
<proteinExistence type="inferred from homology"/>
<dbReference type="STRING" id="7232.A0A484BT51"/>
<evidence type="ECO:0000313" key="5">
    <source>
        <dbReference type="EMBL" id="TDG51045.1"/>
    </source>
</evidence>
<keyword evidence="2 4" id="KW-0496">Mitochondrion</keyword>
<dbReference type="Proteomes" id="UP000295192">
    <property type="component" value="Unassembled WGS sequence"/>
</dbReference>
<comment type="subcellular location">
    <subcellularLocation>
        <location evidence="1 4">Mitochondrion matrix</location>
    </subcellularLocation>
</comment>
<evidence type="ECO:0000256" key="3">
    <source>
        <dbReference type="ARBA" id="ARBA00023186"/>
    </source>
</evidence>
<dbReference type="PANTHER" id="PTHR12469">
    <property type="entry name" value="PROTEIN EMI5 HOMOLOG, MITOCHONDRIAL"/>
    <property type="match status" value="1"/>
</dbReference>
<dbReference type="KEGG" id="dnv:108653961"/>
<dbReference type="AlphaFoldDB" id="A0A484BT51"/>
<keyword evidence="6" id="KW-1185">Reference proteome</keyword>
<protein>
    <recommendedName>
        <fullName evidence="4">Succinate dehydrogenase assembly factor 2, mitochondrial</fullName>
        <shortName evidence="4">SDH assembly factor 2</shortName>
        <shortName evidence="4">SDHAF2</shortName>
    </recommendedName>
</protein>
<dbReference type="GO" id="GO:0034553">
    <property type="term" value="P:mitochondrial respiratory chain complex II assembly"/>
    <property type="evidence" value="ECO:0007669"/>
    <property type="project" value="TreeGrafter"/>
</dbReference>
<dbReference type="InterPro" id="IPR005631">
    <property type="entry name" value="SDH"/>
</dbReference>
<comment type="function">
    <text evidence="4">Plays an essential role in the assembly of succinate dehydrogenase (SDH), an enzyme complex (also referred to as respiratory complex II) that is a component of both the tricarboxylic acid (TCA) cycle and the mitochondrial electron transport chain, and which couples the oxidation of succinate to fumarate with the reduction of ubiquinone (coenzyme Q) to ubiquinol. Required for flavinylation (covalent attachment of FAD) of the flavoprotein subunit of the SDH catalytic dimer.</text>
</comment>
<dbReference type="HAMAP" id="MF_03057">
    <property type="entry name" value="SDHAF2"/>
    <property type="match status" value="1"/>
</dbReference>
<evidence type="ECO:0000256" key="1">
    <source>
        <dbReference type="ARBA" id="ARBA00004305"/>
    </source>
</evidence>